<reference evidence="4 5" key="1">
    <citation type="submission" date="2024-09" db="EMBL/GenBank/DDBJ databases">
        <authorList>
            <person name="Sun Q."/>
            <person name="Mori K."/>
        </authorList>
    </citation>
    <scope>NUCLEOTIDE SEQUENCE [LARGE SCALE GENOMIC DNA]</scope>
    <source>
        <strain evidence="4 5">KCTC 23076</strain>
    </source>
</reference>
<evidence type="ECO:0000256" key="1">
    <source>
        <dbReference type="SAM" id="MobiDB-lite"/>
    </source>
</evidence>
<gene>
    <name evidence="4" type="ORF">ACFFGH_25235</name>
</gene>
<evidence type="ECO:0000259" key="3">
    <source>
        <dbReference type="Pfam" id="PF13271"/>
    </source>
</evidence>
<feature type="domain" description="DUF4062" evidence="3">
    <location>
        <begin position="19"/>
        <end position="100"/>
    </location>
</feature>
<dbReference type="Pfam" id="PF00931">
    <property type="entry name" value="NB-ARC"/>
    <property type="match status" value="1"/>
</dbReference>
<dbReference type="PANTHER" id="PTHR47691:SF3">
    <property type="entry name" value="HTH-TYPE TRANSCRIPTIONAL REGULATOR RV0890C-RELATED"/>
    <property type="match status" value="1"/>
</dbReference>
<dbReference type="SUPFAM" id="SSF52540">
    <property type="entry name" value="P-loop containing nucleoside triphosphate hydrolases"/>
    <property type="match status" value="1"/>
</dbReference>
<dbReference type="InterPro" id="IPR027417">
    <property type="entry name" value="P-loop_NTPase"/>
</dbReference>
<proteinExistence type="predicted"/>
<dbReference type="EMBL" id="JBHLTG010000007">
    <property type="protein sequence ID" value="MFC0681146.1"/>
    <property type="molecule type" value="Genomic_DNA"/>
</dbReference>
<protein>
    <submittedName>
        <fullName evidence="4">DUF4062 domain-containing protein</fullName>
    </submittedName>
</protein>
<feature type="region of interest" description="Disordered" evidence="1">
    <location>
        <begin position="166"/>
        <end position="190"/>
    </location>
</feature>
<evidence type="ECO:0000259" key="2">
    <source>
        <dbReference type="Pfam" id="PF00931"/>
    </source>
</evidence>
<feature type="domain" description="NB-ARC" evidence="2">
    <location>
        <begin position="200"/>
        <end position="326"/>
    </location>
</feature>
<dbReference type="InterPro" id="IPR002182">
    <property type="entry name" value="NB-ARC"/>
</dbReference>
<dbReference type="InterPro" id="IPR011990">
    <property type="entry name" value="TPR-like_helical_dom_sf"/>
</dbReference>
<dbReference type="SUPFAM" id="SSF48452">
    <property type="entry name" value="TPR-like"/>
    <property type="match status" value="1"/>
</dbReference>
<dbReference type="Gene3D" id="3.40.50.300">
    <property type="entry name" value="P-loop containing nucleotide triphosphate hydrolases"/>
    <property type="match status" value="1"/>
</dbReference>
<sequence>MTAEPAVRSRIRTPDQRLRVFVSSTLQELAAERNAARRAIERLSAAPVMFELGARPHPPRSLYRAYLEQSDIFVGIYWERYGWIAPGETVSGLEDEYDLAPTEMPKLMYFKETKGERDPGLVRLLDRIRNDDTAAYKHFRDAKELARLLVSDLAVLLAERFDDSRSPAHRTRSESSEHPETPPSTATALPDPLTRLFGREQAIRHLGNLLAAPEVRLVTLIGPGGIGKTRLAIEAARTFADRFGDGVLFVPLAPIDGAGQVPNAIAQALGVPDTGDAPLDRKLVVSLHTRQLLLILDNFEHVVDAASLISRLLGEAPRLKLLVTSRVLLHLAPERAYEVPPLQLPDASTAAWEPGRSFTPSVELFIERARSVKPDFEVNAENVAAVEDIVARLEGVPLAIELAAARVRLLPPRALLGKLDRQLAVLVGARRDAPSRQQAVRSTIEWSTRLLSDEERALLWRVGVFAGRFSLEAVDAIGDPSIDVLTVLEGLVDASLVRQYERNGRTYLQLLTTVREYALERLEAEGLLSELEDAHAHHYADWGQRMGHHLVGPRQRETLLALSDERDNILSALRHLLAAGDWDTAAQLVYRLYVYWWIDGLLGEVGERMTMLLQTGQPMSNRSRAIAMWMSSFSGLFQPGGKSPISGLAETAELFAQVGDRTGERFALVALGVEYATTDPPDLDRATAAMEQALDGAAEGGADSWDVWARAFALVSLGRLELAQRNLPRSVELFREGLRLSEEIQDDFALTFPLYHLGWANLWDGDVPGAAGLMERQLELTLRLGHSQGVAYALESFLGVAAGLGDIETAGLLNGAAVALRERFAVFDPQDGIFRLGVVEKIRRGAGRERFDAAVEQGRRLTVDQAVAIAREVAVAAQRAQADP</sequence>
<organism evidence="4 5">
    <name type="scientific">Lysobacter korlensis</name>
    <dbReference type="NCBI Taxonomy" id="553636"/>
    <lineage>
        <taxon>Bacteria</taxon>
        <taxon>Pseudomonadati</taxon>
        <taxon>Pseudomonadota</taxon>
        <taxon>Gammaproteobacteria</taxon>
        <taxon>Lysobacterales</taxon>
        <taxon>Lysobacteraceae</taxon>
        <taxon>Lysobacter</taxon>
    </lineage>
</organism>
<evidence type="ECO:0000313" key="4">
    <source>
        <dbReference type="EMBL" id="MFC0681146.1"/>
    </source>
</evidence>
<dbReference type="Gene3D" id="1.25.40.10">
    <property type="entry name" value="Tetratricopeptide repeat domain"/>
    <property type="match status" value="1"/>
</dbReference>
<accession>A0ABV6RVZ1</accession>
<dbReference type="InterPro" id="IPR025139">
    <property type="entry name" value="DUF4062"/>
</dbReference>
<comment type="caution">
    <text evidence="4">The sequence shown here is derived from an EMBL/GenBank/DDBJ whole genome shotgun (WGS) entry which is preliminary data.</text>
</comment>
<dbReference type="RefSeq" id="WP_386673496.1">
    <property type="nucleotide sequence ID" value="NZ_JBHLTG010000007.1"/>
</dbReference>
<dbReference type="PRINTS" id="PR00364">
    <property type="entry name" value="DISEASERSIST"/>
</dbReference>
<keyword evidence="5" id="KW-1185">Reference proteome</keyword>
<feature type="compositionally biased region" description="Basic and acidic residues" evidence="1">
    <location>
        <begin position="166"/>
        <end position="180"/>
    </location>
</feature>
<evidence type="ECO:0000313" key="5">
    <source>
        <dbReference type="Proteomes" id="UP001589896"/>
    </source>
</evidence>
<name>A0ABV6RVZ1_9GAMM</name>
<dbReference type="PANTHER" id="PTHR47691">
    <property type="entry name" value="REGULATOR-RELATED"/>
    <property type="match status" value="1"/>
</dbReference>
<dbReference type="Pfam" id="PF13271">
    <property type="entry name" value="DUF4062"/>
    <property type="match status" value="1"/>
</dbReference>
<dbReference type="Proteomes" id="UP001589896">
    <property type="component" value="Unassembled WGS sequence"/>
</dbReference>